<evidence type="ECO:0000313" key="7">
    <source>
        <dbReference type="RefSeq" id="XP_015178412.1"/>
    </source>
</evidence>
<dbReference type="SMART" id="SM00238">
    <property type="entry name" value="BIR"/>
    <property type="match status" value="2"/>
</dbReference>
<accession>A0ABM1IDX5</accession>
<evidence type="ECO:0000256" key="1">
    <source>
        <dbReference type="ARBA" id="ARBA00006672"/>
    </source>
</evidence>
<dbReference type="Pfam" id="PF13920">
    <property type="entry name" value="zf-C3HC4_3"/>
    <property type="match status" value="1"/>
</dbReference>
<dbReference type="InterPro" id="IPR001370">
    <property type="entry name" value="BIR_rpt"/>
</dbReference>
<organism evidence="6 7">
    <name type="scientific">Polistes dominula</name>
    <name type="common">European paper wasp</name>
    <name type="synonym">Vespa dominula</name>
    <dbReference type="NCBI Taxonomy" id="743375"/>
    <lineage>
        <taxon>Eukaryota</taxon>
        <taxon>Metazoa</taxon>
        <taxon>Ecdysozoa</taxon>
        <taxon>Arthropoda</taxon>
        <taxon>Hexapoda</taxon>
        <taxon>Insecta</taxon>
        <taxon>Pterygota</taxon>
        <taxon>Neoptera</taxon>
        <taxon>Endopterygota</taxon>
        <taxon>Hymenoptera</taxon>
        <taxon>Apocrita</taxon>
        <taxon>Aculeata</taxon>
        <taxon>Vespoidea</taxon>
        <taxon>Vespidae</taxon>
        <taxon>Polistinae</taxon>
        <taxon>Polistini</taxon>
        <taxon>Polistes</taxon>
    </lineage>
</organism>
<keyword evidence="3" id="KW-0862">Zinc</keyword>
<dbReference type="Gene3D" id="1.10.1170.10">
    <property type="entry name" value="Inhibitor Of Apoptosis Protein (2mihbC-IAP-1), Chain A"/>
    <property type="match status" value="2"/>
</dbReference>
<dbReference type="PROSITE" id="PS01282">
    <property type="entry name" value="BIR_REPEAT_1"/>
    <property type="match status" value="2"/>
</dbReference>
<protein>
    <submittedName>
        <fullName evidence="7 8">Baculoviral IAP repeat-containing protein 3-like isoform X1</fullName>
    </submittedName>
</protein>
<evidence type="ECO:0000259" key="5">
    <source>
        <dbReference type="PROSITE" id="PS50089"/>
    </source>
</evidence>
<dbReference type="PROSITE" id="PS50089">
    <property type="entry name" value="ZF_RING_2"/>
    <property type="match status" value="1"/>
</dbReference>
<dbReference type="RefSeq" id="XP_015178412.1">
    <property type="nucleotide sequence ID" value="XM_015322926.1"/>
</dbReference>
<evidence type="ECO:0000256" key="2">
    <source>
        <dbReference type="ARBA" id="ARBA00022771"/>
    </source>
</evidence>
<evidence type="ECO:0000256" key="3">
    <source>
        <dbReference type="ARBA" id="ARBA00022833"/>
    </source>
</evidence>
<evidence type="ECO:0000256" key="4">
    <source>
        <dbReference type="PROSITE-ProRule" id="PRU00175"/>
    </source>
</evidence>
<dbReference type="SUPFAM" id="SSF57924">
    <property type="entry name" value="Inhibitor of apoptosis (IAP) repeat"/>
    <property type="match status" value="2"/>
</dbReference>
<comment type="similarity">
    <text evidence="1">Belongs to the IAP family.</text>
</comment>
<dbReference type="CDD" id="cd00022">
    <property type="entry name" value="BIR"/>
    <property type="match status" value="2"/>
</dbReference>
<dbReference type="PROSITE" id="PS50143">
    <property type="entry name" value="BIR_REPEAT_2"/>
    <property type="match status" value="2"/>
</dbReference>
<feature type="domain" description="RING-type" evidence="5">
    <location>
        <begin position="338"/>
        <end position="373"/>
    </location>
</feature>
<dbReference type="Gene3D" id="3.30.40.10">
    <property type="entry name" value="Zinc/RING finger domain, C3HC4 (zinc finger)"/>
    <property type="match status" value="1"/>
</dbReference>
<proteinExistence type="inferred from homology"/>
<gene>
    <name evidence="7 8" type="primary">LOC107067421</name>
</gene>
<dbReference type="Pfam" id="PF00653">
    <property type="entry name" value="BIR"/>
    <property type="match status" value="2"/>
</dbReference>
<sequence>MLTLNKNDTNCFLQLKAPQNLKPPPTPPPFILNKQENKVDNQDYRFETNRLQTFEDWPVNFMDPKDLAAAGFYYLHSEDKVRCFECKIEVYNWEEGDVPMKDHKLHSPRCRFVRNIPCGNVPIGVDPDTVPLPTPRENDVCGLYEIGGQPSNQTYSTELSRLLLPSDAKLRSLGVHKPKQPIYHKYANLELRIASFDTWPKPMISSKKLAEAGFFYTGEEDQTMCFHCGVGLKDWEPNDDPWFEHFKWFPKCHFLLMFKGKEYADVDGQYIKLSEETRQTPLEEVFEGINLESNSDSNTISENNVAGSSSSFVSSAVAKEHDLVSKQLSKPIDDGRLCKICFNAEMGVVFLPCQHMVACGNCASVITNCAVCRQPIDLIMRVIMS</sequence>
<dbReference type="InterPro" id="IPR013083">
    <property type="entry name" value="Znf_RING/FYVE/PHD"/>
</dbReference>
<keyword evidence="6" id="KW-1185">Reference proteome</keyword>
<dbReference type="GeneID" id="107067421"/>
<reference evidence="7 8" key="1">
    <citation type="submission" date="2025-05" db="UniProtKB">
        <authorList>
            <consortium name="RefSeq"/>
        </authorList>
    </citation>
    <scope>IDENTIFICATION</scope>
    <source>
        <tissue evidence="7 8">Whole body</tissue>
    </source>
</reference>
<keyword evidence="2 4" id="KW-0479">Metal-binding</keyword>
<dbReference type="InterPro" id="IPR001841">
    <property type="entry name" value="Znf_RING"/>
</dbReference>
<dbReference type="PANTHER" id="PTHR10044:SF139">
    <property type="entry name" value="DEATH-ASSOCIATED INHIBITOR OF APOPTOSIS 2"/>
    <property type="match status" value="1"/>
</dbReference>
<dbReference type="PANTHER" id="PTHR10044">
    <property type="entry name" value="INHIBITOR OF APOPTOSIS"/>
    <property type="match status" value="1"/>
</dbReference>
<dbReference type="RefSeq" id="XP_015178413.1">
    <property type="nucleotide sequence ID" value="XM_015322927.1"/>
</dbReference>
<dbReference type="InterPro" id="IPR050784">
    <property type="entry name" value="IAP"/>
</dbReference>
<evidence type="ECO:0000313" key="8">
    <source>
        <dbReference type="RefSeq" id="XP_015178413.1"/>
    </source>
</evidence>
<name>A0ABM1IDX5_POLDO</name>
<keyword evidence="2 4" id="KW-0863">Zinc-finger</keyword>
<evidence type="ECO:0000313" key="6">
    <source>
        <dbReference type="Proteomes" id="UP000694924"/>
    </source>
</evidence>
<dbReference type="Proteomes" id="UP000694924">
    <property type="component" value="Unplaced"/>
</dbReference>